<feature type="compositionally biased region" description="Pro residues" evidence="1">
    <location>
        <begin position="87"/>
        <end position="100"/>
    </location>
</feature>
<dbReference type="RefSeq" id="WP_121051690.1">
    <property type="nucleotide sequence ID" value="NZ_AP018711.1"/>
</dbReference>
<protein>
    <submittedName>
        <fullName evidence="4">Protein TonB</fullName>
    </submittedName>
</protein>
<keyword evidence="2" id="KW-0472">Membrane</keyword>
<dbReference type="EMBL" id="AP018711">
    <property type="protein sequence ID" value="BBE35699.1"/>
    <property type="molecule type" value="Genomic_DNA"/>
</dbReference>
<keyword evidence="2" id="KW-0812">Transmembrane</keyword>
<reference evidence="3 5" key="1">
    <citation type="submission" date="2018-06" db="EMBL/GenBank/DDBJ databases">
        <title>Complete Genome Sequence of the Microcystin-Degrading Bacterium Sphingosinicella microcystinivorans Strain B-9.</title>
        <authorList>
            <person name="Jin H."/>
            <person name="Nishizawa T."/>
            <person name="Guo Y."/>
            <person name="Nishizawa A."/>
            <person name="Park H."/>
            <person name="Kato H."/>
            <person name="Tsuji K."/>
            <person name="Harada K."/>
        </authorList>
    </citation>
    <scope>NUCLEOTIDE SEQUENCE [LARGE SCALE GENOMIC DNA]</scope>
    <source>
        <strain evidence="3 5">B9</strain>
    </source>
</reference>
<feature type="region of interest" description="Disordered" evidence="1">
    <location>
        <begin position="67"/>
        <end position="100"/>
    </location>
</feature>
<keyword evidence="6" id="KW-1185">Reference proteome</keyword>
<gene>
    <name evidence="4" type="ORF">DFR51_2535</name>
    <name evidence="3" type="ORF">SmB9_33570</name>
</gene>
<keyword evidence="2" id="KW-1133">Transmembrane helix</keyword>
<dbReference type="KEGG" id="smic:SmB9_33570"/>
<feature type="compositionally biased region" description="Low complexity" evidence="1">
    <location>
        <begin position="75"/>
        <end position="86"/>
    </location>
</feature>
<evidence type="ECO:0000256" key="1">
    <source>
        <dbReference type="SAM" id="MobiDB-lite"/>
    </source>
</evidence>
<reference evidence="4 6" key="2">
    <citation type="submission" date="2018-10" db="EMBL/GenBank/DDBJ databases">
        <title>Genomic Encyclopedia of Type Strains, Phase IV (KMG-IV): sequencing the most valuable type-strain genomes for metagenomic binning, comparative biology and taxonomic classification.</title>
        <authorList>
            <person name="Goeker M."/>
        </authorList>
    </citation>
    <scope>NUCLEOTIDE SEQUENCE [LARGE SCALE GENOMIC DNA]</scope>
    <source>
        <strain evidence="4 6">DSM 19791</strain>
    </source>
</reference>
<evidence type="ECO:0000313" key="6">
    <source>
        <dbReference type="Proteomes" id="UP000276029"/>
    </source>
</evidence>
<dbReference type="Proteomes" id="UP000276029">
    <property type="component" value="Unassembled WGS sequence"/>
</dbReference>
<dbReference type="EMBL" id="RBWX01000009">
    <property type="protein sequence ID" value="RKS87890.1"/>
    <property type="molecule type" value="Genomic_DNA"/>
</dbReference>
<evidence type="ECO:0000313" key="3">
    <source>
        <dbReference type="EMBL" id="BBE35699.1"/>
    </source>
</evidence>
<evidence type="ECO:0000313" key="4">
    <source>
        <dbReference type="EMBL" id="RKS87890.1"/>
    </source>
</evidence>
<feature type="transmembrane region" description="Helical" evidence="2">
    <location>
        <begin position="25"/>
        <end position="45"/>
    </location>
</feature>
<name>A0AAD1G2F6_SPHMI</name>
<proteinExistence type="predicted"/>
<organism evidence="3 5">
    <name type="scientific">Sphingosinicella microcystinivorans</name>
    <dbReference type="NCBI Taxonomy" id="335406"/>
    <lineage>
        <taxon>Bacteria</taxon>
        <taxon>Pseudomonadati</taxon>
        <taxon>Pseudomonadota</taxon>
        <taxon>Alphaproteobacteria</taxon>
        <taxon>Sphingomonadales</taxon>
        <taxon>Sphingosinicellaceae</taxon>
        <taxon>Sphingosinicella</taxon>
    </lineage>
</organism>
<evidence type="ECO:0000256" key="2">
    <source>
        <dbReference type="SAM" id="Phobius"/>
    </source>
</evidence>
<dbReference type="AlphaFoldDB" id="A0AAD1G2F6"/>
<accession>A0AAD1G2F6</accession>
<dbReference type="Proteomes" id="UP000275727">
    <property type="component" value="Chromosome"/>
</dbReference>
<evidence type="ECO:0000313" key="5">
    <source>
        <dbReference type="Proteomes" id="UP000275727"/>
    </source>
</evidence>
<sequence>MFQSVGPFLRSLPARLREGLRRRGAGILFALFVEGLLALLLLTLAPSITEKVVPMAVFRLDMIRDEEPESEAEAPETQSAAAQPPEQKAPPTPIEPPPVPIELPVIQLSREEMAATDIANLPPPTAPAPRPMMGPPAPTFAGDSQRVDGTGPNGEPLYAASWYREPYDDELAGYLSTARGPGWGLIACRTVQDFRVEDCVALGEYPQGSNIARSVLAAAWQFRVRPPQIGGRAMVGEWVRIRIDYGLERRAARH</sequence>